<name>A0A1J7GQN9_LUPAN</name>
<gene>
    <name evidence="1" type="ORF">TanjilG_09513</name>
</gene>
<dbReference type="Gramene" id="OIV91972">
    <property type="protein sequence ID" value="OIV91972"/>
    <property type="gene ID" value="TanjilG_09513"/>
</dbReference>
<proteinExistence type="predicted"/>
<accession>A0A1J7GQN9</accession>
<dbReference type="Proteomes" id="UP000188354">
    <property type="component" value="Chromosome LG19"/>
</dbReference>
<keyword evidence="2" id="KW-1185">Reference proteome</keyword>
<protein>
    <submittedName>
        <fullName evidence="1">Uncharacterized protein</fullName>
    </submittedName>
</protein>
<dbReference type="AlphaFoldDB" id="A0A1J7GQN9"/>
<dbReference type="EMBL" id="CM007379">
    <property type="protein sequence ID" value="OIV91972.1"/>
    <property type="molecule type" value="Genomic_DNA"/>
</dbReference>
<evidence type="ECO:0000313" key="1">
    <source>
        <dbReference type="EMBL" id="OIV91972.1"/>
    </source>
</evidence>
<evidence type="ECO:0000313" key="2">
    <source>
        <dbReference type="Proteomes" id="UP000188354"/>
    </source>
</evidence>
<sequence>MEIVVDDNSPGQVEHVSYKDKLLNLPEDNEESPMLDGEEDMVENRWYQEVDEEREFDPCSEISISKEEFELWCKPWKQALVVKLLG</sequence>
<organism evidence="1 2">
    <name type="scientific">Lupinus angustifolius</name>
    <name type="common">Narrow-leaved blue lupine</name>
    <dbReference type="NCBI Taxonomy" id="3871"/>
    <lineage>
        <taxon>Eukaryota</taxon>
        <taxon>Viridiplantae</taxon>
        <taxon>Streptophyta</taxon>
        <taxon>Embryophyta</taxon>
        <taxon>Tracheophyta</taxon>
        <taxon>Spermatophyta</taxon>
        <taxon>Magnoliopsida</taxon>
        <taxon>eudicotyledons</taxon>
        <taxon>Gunneridae</taxon>
        <taxon>Pentapetalae</taxon>
        <taxon>rosids</taxon>
        <taxon>fabids</taxon>
        <taxon>Fabales</taxon>
        <taxon>Fabaceae</taxon>
        <taxon>Papilionoideae</taxon>
        <taxon>50 kb inversion clade</taxon>
        <taxon>genistoids sensu lato</taxon>
        <taxon>core genistoids</taxon>
        <taxon>Genisteae</taxon>
        <taxon>Lupinus</taxon>
    </lineage>
</organism>
<reference evidence="1 2" key="1">
    <citation type="journal article" date="2017" name="Plant Biotechnol. J.">
        <title>A comprehensive draft genome sequence for lupin (Lupinus angustifolius), an emerging health food: insights into plant-microbe interactions and legume evolution.</title>
        <authorList>
            <person name="Hane J.K."/>
            <person name="Ming Y."/>
            <person name="Kamphuis L.G."/>
            <person name="Nelson M.N."/>
            <person name="Garg G."/>
            <person name="Atkins C.A."/>
            <person name="Bayer P.E."/>
            <person name="Bravo A."/>
            <person name="Bringans S."/>
            <person name="Cannon S."/>
            <person name="Edwards D."/>
            <person name="Foley R."/>
            <person name="Gao L.L."/>
            <person name="Harrison M.J."/>
            <person name="Huang W."/>
            <person name="Hurgobin B."/>
            <person name="Li S."/>
            <person name="Liu C.W."/>
            <person name="McGrath A."/>
            <person name="Morahan G."/>
            <person name="Murray J."/>
            <person name="Weller J."/>
            <person name="Jian J."/>
            <person name="Singh K.B."/>
        </authorList>
    </citation>
    <scope>NUCLEOTIDE SEQUENCE [LARGE SCALE GENOMIC DNA]</scope>
    <source>
        <strain evidence="2">cv. Tanjil</strain>
        <tissue evidence="1">Whole plant</tissue>
    </source>
</reference>